<dbReference type="Proteomes" id="UP000578091">
    <property type="component" value="Unassembled WGS sequence"/>
</dbReference>
<evidence type="ECO:0000256" key="2">
    <source>
        <dbReference type="SAM" id="SignalP"/>
    </source>
</evidence>
<evidence type="ECO:0000313" key="3">
    <source>
        <dbReference type="EMBL" id="NZA26228.1"/>
    </source>
</evidence>
<dbReference type="AlphaFoldDB" id="A0A853JC87"/>
<feature type="signal peptide" evidence="2">
    <location>
        <begin position="1"/>
        <end position="19"/>
    </location>
</feature>
<dbReference type="EMBL" id="JACCKA010000049">
    <property type="protein sequence ID" value="NZA26228.1"/>
    <property type="molecule type" value="Genomic_DNA"/>
</dbReference>
<feature type="chain" id="PRO_5032499883" evidence="2">
    <location>
        <begin position="20"/>
        <end position="175"/>
    </location>
</feature>
<keyword evidence="4" id="KW-1185">Reference proteome</keyword>
<reference evidence="3 4" key="1">
    <citation type="submission" date="2020-07" db="EMBL/GenBank/DDBJ databases">
        <title>Luteimonas sp. SJ-92.</title>
        <authorList>
            <person name="Huang X.-X."/>
            <person name="Xu L."/>
            <person name="Sun J.-Q."/>
        </authorList>
    </citation>
    <scope>NUCLEOTIDE SEQUENCE [LARGE SCALE GENOMIC DNA]</scope>
    <source>
        <strain evidence="3 4">SJ-92</strain>
    </source>
</reference>
<sequence>MKKLIMLAVALAFSQPAQACQCAFPPLDTQSVREAKNVFVFRLLDARLQTEGSALPLTATVLGNIEIVDTIRGTADAKRIRYSVHQCCGTRLDVGKYYLALSSDSGPEIHGHSGNLIEAGEMYYPGSGTRERIETVLSGEEGLENAFSAYALDRTQQIPRPPPPNCPGSGAPTTP</sequence>
<feature type="region of interest" description="Disordered" evidence="1">
    <location>
        <begin position="156"/>
        <end position="175"/>
    </location>
</feature>
<evidence type="ECO:0000313" key="4">
    <source>
        <dbReference type="Proteomes" id="UP000578091"/>
    </source>
</evidence>
<dbReference type="RefSeq" id="WP_180678017.1">
    <property type="nucleotide sequence ID" value="NZ_JACCKA010000049.1"/>
</dbReference>
<protein>
    <submittedName>
        <fullName evidence="3">Uncharacterized protein</fullName>
    </submittedName>
</protein>
<evidence type="ECO:0000256" key="1">
    <source>
        <dbReference type="SAM" id="MobiDB-lite"/>
    </source>
</evidence>
<organism evidence="3 4">
    <name type="scientific">Luteimonas salinisoli</name>
    <dbReference type="NCBI Taxonomy" id="2752307"/>
    <lineage>
        <taxon>Bacteria</taxon>
        <taxon>Pseudomonadati</taxon>
        <taxon>Pseudomonadota</taxon>
        <taxon>Gammaproteobacteria</taxon>
        <taxon>Lysobacterales</taxon>
        <taxon>Lysobacteraceae</taxon>
        <taxon>Luteimonas</taxon>
    </lineage>
</organism>
<gene>
    <name evidence="3" type="ORF">H0E84_07495</name>
</gene>
<name>A0A853JC87_9GAMM</name>
<comment type="caution">
    <text evidence="3">The sequence shown here is derived from an EMBL/GenBank/DDBJ whole genome shotgun (WGS) entry which is preliminary data.</text>
</comment>
<proteinExistence type="predicted"/>
<keyword evidence="2" id="KW-0732">Signal</keyword>
<accession>A0A853JC87</accession>